<sequence length="167" mass="18280">MSDKNLFQPLKSILFMEPKLPLEEAMEGFFLKSLPAFPPNAKDLIVQILPWLALIGGVIGLWAILVALGLTATASIFVASGIGLVSGVLSLFASAVTTILNLMAFSPLRANQRRGWNLLYYAVLINIAFAVVSGLFSLPYSIVGIFFAIIVAGVEFWILFQVRERYN</sequence>
<dbReference type="Proteomes" id="UP000198901">
    <property type="component" value="Unassembled WGS sequence"/>
</dbReference>
<keyword evidence="1" id="KW-1133">Transmembrane helix</keyword>
<evidence type="ECO:0000313" key="2">
    <source>
        <dbReference type="EMBL" id="SDM36204.1"/>
    </source>
</evidence>
<name>A0A1G9SL32_9BACT</name>
<dbReference type="STRING" id="563176.SAMN04488090_3217"/>
<feature type="transmembrane region" description="Helical" evidence="1">
    <location>
        <begin position="118"/>
        <end position="136"/>
    </location>
</feature>
<feature type="transmembrane region" description="Helical" evidence="1">
    <location>
        <begin position="48"/>
        <end position="70"/>
    </location>
</feature>
<feature type="transmembrane region" description="Helical" evidence="1">
    <location>
        <begin position="142"/>
        <end position="160"/>
    </location>
</feature>
<feature type="transmembrane region" description="Helical" evidence="1">
    <location>
        <begin position="76"/>
        <end position="106"/>
    </location>
</feature>
<proteinExistence type="predicted"/>
<evidence type="ECO:0000256" key="1">
    <source>
        <dbReference type="SAM" id="Phobius"/>
    </source>
</evidence>
<keyword evidence="1" id="KW-0472">Membrane</keyword>
<evidence type="ECO:0000313" key="3">
    <source>
        <dbReference type="Proteomes" id="UP000198901"/>
    </source>
</evidence>
<dbReference type="EMBL" id="FNGS01000006">
    <property type="protein sequence ID" value="SDM36204.1"/>
    <property type="molecule type" value="Genomic_DNA"/>
</dbReference>
<gene>
    <name evidence="2" type="ORF">SAMN04488090_3217</name>
</gene>
<keyword evidence="3" id="KW-1185">Reference proteome</keyword>
<accession>A0A1G9SL32</accession>
<reference evidence="2 3" key="1">
    <citation type="submission" date="2016-10" db="EMBL/GenBank/DDBJ databases">
        <authorList>
            <person name="de Groot N.N."/>
        </authorList>
    </citation>
    <scope>NUCLEOTIDE SEQUENCE [LARGE SCALE GENOMIC DNA]</scope>
    <source>
        <strain evidence="2 3">DSM 21668</strain>
    </source>
</reference>
<keyword evidence="1" id="KW-0812">Transmembrane</keyword>
<organism evidence="2 3">
    <name type="scientific">Siphonobacter aquaeclarae</name>
    <dbReference type="NCBI Taxonomy" id="563176"/>
    <lineage>
        <taxon>Bacteria</taxon>
        <taxon>Pseudomonadati</taxon>
        <taxon>Bacteroidota</taxon>
        <taxon>Cytophagia</taxon>
        <taxon>Cytophagales</taxon>
        <taxon>Cytophagaceae</taxon>
        <taxon>Siphonobacter</taxon>
    </lineage>
</organism>
<protein>
    <submittedName>
        <fullName evidence="2">Uncharacterized protein</fullName>
    </submittedName>
</protein>
<dbReference type="AlphaFoldDB" id="A0A1G9SL32"/>